<sequence length="247" mass="26814">MASAVASSRSVAASSITSKAAVSQRAAFLPAQRVVQQRRGSLQIQSALSRQRKVETVAVLEELLQKSAVVVGLRYQGLTVKQIQDFRRSLPADTKLLVCKNTLMRVAADKVGGWEELMPATKGDNAWMFVNEEVISESFKAYVAFEKKLLEGVPKDERATARPLDVSGGVMDGKGLDYVAVKKLESMPTKLELIATIARLINQVPTKVARGINQVPTKLAYGVKALADGDDNKEQMVSDVFPKPEAA</sequence>
<dbReference type="InterPro" id="IPR047865">
    <property type="entry name" value="Ribosomal_uL10_bac_type"/>
</dbReference>
<dbReference type="NCBIfam" id="NF000955">
    <property type="entry name" value="PRK00099.1-1"/>
    <property type="match status" value="1"/>
</dbReference>
<keyword evidence="2" id="KW-0689">Ribosomal protein</keyword>
<dbReference type="GO" id="GO:0006412">
    <property type="term" value="P:translation"/>
    <property type="evidence" value="ECO:0007669"/>
    <property type="project" value="InterPro"/>
</dbReference>
<gene>
    <name evidence="4" type="ORF">C2E20_5149</name>
</gene>
<evidence type="ECO:0000256" key="1">
    <source>
        <dbReference type="ARBA" id="ARBA00008889"/>
    </source>
</evidence>
<dbReference type="OrthoDB" id="360689at2759"/>
<dbReference type="InterPro" id="IPR001790">
    <property type="entry name" value="Ribosomal_uL10"/>
</dbReference>
<dbReference type="Gene3D" id="3.30.70.1730">
    <property type="match status" value="1"/>
</dbReference>
<evidence type="ECO:0000313" key="5">
    <source>
        <dbReference type="Proteomes" id="UP000239649"/>
    </source>
</evidence>
<dbReference type="SUPFAM" id="SSF160369">
    <property type="entry name" value="Ribosomal protein L10-like"/>
    <property type="match status" value="1"/>
</dbReference>
<organism evidence="4 5">
    <name type="scientific">Micractinium conductrix</name>
    <dbReference type="NCBI Taxonomy" id="554055"/>
    <lineage>
        <taxon>Eukaryota</taxon>
        <taxon>Viridiplantae</taxon>
        <taxon>Chlorophyta</taxon>
        <taxon>core chlorophytes</taxon>
        <taxon>Trebouxiophyceae</taxon>
        <taxon>Chlorellales</taxon>
        <taxon>Chlorellaceae</taxon>
        <taxon>Chlorella clade</taxon>
        <taxon>Micractinium</taxon>
    </lineage>
</organism>
<dbReference type="PROSITE" id="PS01109">
    <property type="entry name" value="RIBOSOMAL_L10"/>
    <property type="match status" value="1"/>
</dbReference>
<evidence type="ECO:0000256" key="2">
    <source>
        <dbReference type="ARBA" id="ARBA00022980"/>
    </source>
</evidence>
<dbReference type="CDD" id="cd05797">
    <property type="entry name" value="Ribosomal_L10"/>
    <property type="match status" value="1"/>
</dbReference>
<dbReference type="PANTHER" id="PTHR11560">
    <property type="entry name" value="39S RIBOSOMAL PROTEIN L10, MITOCHONDRIAL"/>
    <property type="match status" value="1"/>
</dbReference>
<dbReference type="GO" id="GO:0003735">
    <property type="term" value="F:structural constituent of ribosome"/>
    <property type="evidence" value="ECO:0007669"/>
    <property type="project" value="InterPro"/>
</dbReference>
<dbReference type="InterPro" id="IPR043141">
    <property type="entry name" value="Ribosomal_uL10-like_sf"/>
</dbReference>
<dbReference type="Proteomes" id="UP000239649">
    <property type="component" value="Unassembled WGS sequence"/>
</dbReference>
<dbReference type="STRING" id="554055.A0A2P6VC06"/>
<evidence type="ECO:0000256" key="3">
    <source>
        <dbReference type="ARBA" id="ARBA00023274"/>
    </source>
</evidence>
<accession>A0A2P6VC06</accession>
<keyword evidence="5" id="KW-1185">Reference proteome</keyword>
<comment type="similarity">
    <text evidence="1">Belongs to the universal ribosomal protein uL10 family.</text>
</comment>
<dbReference type="Pfam" id="PF00466">
    <property type="entry name" value="Ribosomal_L10"/>
    <property type="match status" value="1"/>
</dbReference>
<dbReference type="EMBL" id="LHPF02000014">
    <property type="protein sequence ID" value="PSC71630.1"/>
    <property type="molecule type" value="Genomic_DNA"/>
</dbReference>
<keyword evidence="3" id="KW-0687">Ribonucleoprotein</keyword>
<proteinExistence type="inferred from homology"/>
<protein>
    <submittedName>
        <fullName evidence="4">50S ribosomal L10</fullName>
    </submittedName>
</protein>
<dbReference type="InterPro" id="IPR002363">
    <property type="entry name" value="Ribosomal_uL10_CS_bac"/>
</dbReference>
<evidence type="ECO:0000313" key="4">
    <source>
        <dbReference type="EMBL" id="PSC71630.1"/>
    </source>
</evidence>
<reference evidence="4 5" key="1">
    <citation type="journal article" date="2018" name="Plant J.">
        <title>Genome sequences of Chlorella sorokiniana UTEX 1602 and Micractinium conductrix SAG 241.80: implications to maltose excretion by a green alga.</title>
        <authorList>
            <person name="Arriola M.B."/>
            <person name="Velmurugan N."/>
            <person name="Zhang Y."/>
            <person name="Plunkett M.H."/>
            <person name="Hondzo H."/>
            <person name="Barney B.M."/>
        </authorList>
    </citation>
    <scope>NUCLEOTIDE SEQUENCE [LARGE SCALE GENOMIC DNA]</scope>
    <source>
        <strain evidence="4 5">SAG 241.80</strain>
    </source>
</reference>
<comment type="caution">
    <text evidence="4">The sequence shown here is derived from an EMBL/GenBank/DDBJ whole genome shotgun (WGS) entry which is preliminary data.</text>
</comment>
<dbReference type="AlphaFoldDB" id="A0A2P6VC06"/>
<name>A0A2P6VC06_9CHLO</name>
<dbReference type="GO" id="GO:0015934">
    <property type="term" value="C:large ribosomal subunit"/>
    <property type="evidence" value="ECO:0007669"/>
    <property type="project" value="InterPro"/>
</dbReference>